<dbReference type="InterPro" id="IPR011990">
    <property type="entry name" value="TPR-like_helical_dom_sf"/>
</dbReference>
<proteinExistence type="predicted"/>
<dbReference type="PROSITE" id="PS50005">
    <property type="entry name" value="TPR"/>
    <property type="match status" value="2"/>
</dbReference>
<sequence length="501" mass="55171">VRELWLGASTSPNHWVDIEPALEQKIAALRHHESALSLQPPDDRKTQADLLFKRGMALRSLGRWEEALGDWREALAAYEERGDAEAVGRIAVDITQQLLWGAHFVEALETSRRGLIALGERTTADRCRLHASGGATLSLAGSYAAGDGMITQALAIAHELGDEGLKAQVLTARTTVHWAYRQVREAVGPGLTAAELLRAEGDLWDLATLLGFVEQCLTYMGRLDEVAAICEELEPLANRLGHMGGLLIVCRDREVRELLAGDLDKHEEIANSDLDLCRSADLPWISRAYTALGFNHFCRGRWEEALESFQEAVRLEPPGFWAGTDWSCLFLAKAYMGDRKAFLAMLEQRRNSLPRPGQPSTLGAQAVLIAAIEGLAVLGEGEEAGKLYPPVLDQIERGVVTPPPLFVLCQTVAGIAAAAGGRWDKAEEHYQEALRQAHELPHKIAQPEVRRWYARMLIDRDAPGDRDKARELLTEAIAMYREIGMPKHVGMAQALPGEATL</sequence>
<gene>
    <name evidence="3" type="ORF">LCGC14_2446290</name>
</gene>
<reference evidence="3" key="1">
    <citation type="journal article" date="2015" name="Nature">
        <title>Complex archaea that bridge the gap between prokaryotes and eukaryotes.</title>
        <authorList>
            <person name="Spang A."/>
            <person name="Saw J.H."/>
            <person name="Jorgensen S.L."/>
            <person name="Zaremba-Niedzwiedzka K."/>
            <person name="Martijn J."/>
            <person name="Lind A.E."/>
            <person name="van Eijk R."/>
            <person name="Schleper C."/>
            <person name="Guy L."/>
            <person name="Ettema T.J."/>
        </authorList>
    </citation>
    <scope>NUCLEOTIDE SEQUENCE</scope>
</reference>
<dbReference type="InterPro" id="IPR019734">
    <property type="entry name" value="TPR_rpt"/>
</dbReference>
<dbReference type="EMBL" id="LAZR01037764">
    <property type="protein sequence ID" value="KKL21355.1"/>
    <property type="molecule type" value="Genomic_DNA"/>
</dbReference>
<dbReference type="PANTHER" id="PTHR10098">
    <property type="entry name" value="RAPSYN-RELATED"/>
    <property type="match status" value="1"/>
</dbReference>
<feature type="non-terminal residue" evidence="3">
    <location>
        <position position="1"/>
    </location>
</feature>
<protein>
    <recommendedName>
        <fullName evidence="4">MalT-like TPR region domain-containing protein</fullName>
    </recommendedName>
</protein>
<organism evidence="3">
    <name type="scientific">marine sediment metagenome</name>
    <dbReference type="NCBI Taxonomy" id="412755"/>
    <lineage>
        <taxon>unclassified sequences</taxon>
        <taxon>metagenomes</taxon>
        <taxon>ecological metagenomes</taxon>
    </lineage>
</organism>
<evidence type="ECO:0008006" key="4">
    <source>
        <dbReference type="Google" id="ProtNLM"/>
    </source>
</evidence>
<name>A0A0F9BHQ6_9ZZZZ</name>
<dbReference type="PANTHER" id="PTHR10098:SF108">
    <property type="entry name" value="TETRATRICOPEPTIDE REPEAT PROTEIN 28"/>
    <property type="match status" value="1"/>
</dbReference>
<dbReference type="AlphaFoldDB" id="A0A0F9BHQ6"/>
<dbReference type="PROSITE" id="PS50293">
    <property type="entry name" value="TPR_REGION"/>
    <property type="match status" value="1"/>
</dbReference>
<dbReference type="InterPro" id="IPR013105">
    <property type="entry name" value="TPR_2"/>
</dbReference>
<dbReference type="SUPFAM" id="SSF48452">
    <property type="entry name" value="TPR-like"/>
    <property type="match status" value="2"/>
</dbReference>
<dbReference type="Gene3D" id="1.25.40.10">
    <property type="entry name" value="Tetratricopeptide repeat domain"/>
    <property type="match status" value="3"/>
</dbReference>
<accession>A0A0F9BHQ6</accession>
<keyword evidence="1" id="KW-0677">Repeat</keyword>
<dbReference type="Pfam" id="PF07719">
    <property type="entry name" value="TPR_2"/>
    <property type="match status" value="2"/>
</dbReference>
<evidence type="ECO:0000256" key="1">
    <source>
        <dbReference type="ARBA" id="ARBA00022737"/>
    </source>
</evidence>
<evidence type="ECO:0000313" key="3">
    <source>
        <dbReference type="EMBL" id="KKL21355.1"/>
    </source>
</evidence>
<keyword evidence="2" id="KW-0802">TPR repeat</keyword>
<comment type="caution">
    <text evidence="3">The sequence shown here is derived from an EMBL/GenBank/DDBJ whole genome shotgun (WGS) entry which is preliminary data.</text>
</comment>
<dbReference type="SMART" id="SM00028">
    <property type="entry name" value="TPR"/>
    <property type="match status" value="3"/>
</dbReference>
<evidence type="ECO:0000256" key="2">
    <source>
        <dbReference type="ARBA" id="ARBA00022803"/>
    </source>
</evidence>